<dbReference type="EMBL" id="SIRE01000005">
    <property type="protein sequence ID" value="TBL80099.1"/>
    <property type="molecule type" value="Genomic_DNA"/>
</dbReference>
<dbReference type="OrthoDB" id="463626at2"/>
<sequence length="103" mass="11276">MINIVYKDGLLITSIEILFRGNSIVIENVVIDTGASETILSPDVVEEIGIFAELDDYIHSFYGVGGSLHNFFSKPSQNRDNPGCCTQVPSAVVASFFHLLKNL</sequence>
<proteinExistence type="predicted"/>
<evidence type="ECO:0008006" key="3">
    <source>
        <dbReference type="Google" id="ProtNLM"/>
    </source>
</evidence>
<name>A0A4Q9DVT3_9BACL</name>
<protein>
    <recommendedName>
        <fullName evidence="3">Peptidase A2 domain-containing protein</fullName>
    </recommendedName>
</protein>
<dbReference type="Proteomes" id="UP000293142">
    <property type="component" value="Unassembled WGS sequence"/>
</dbReference>
<dbReference type="SUPFAM" id="SSF50630">
    <property type="entry name" value="Acid proteases"/>
    <property type="match status" value="1"/>
</dbReference>
<dbReference type="RefSeq" id="WP_131012515.1">
    <property type="nucleotide sequence ID" value="NZ_SIRE01000005.1"/>
</dbReference>
<organism evidence="1 2">
    <name type="scientific">Paenibacillus thalictri</name>
    <dbReference type="NCBI Taxonomy" id="2527873"/>
    <lineage>
        <taxon>Bacteria</taxon>
        <taxon>Bacillati</taxon>
        <taxon>Bacillota</taxon>
        <taxon>Bacilli</taxon>
        <taxon>Bacillales</taxon>
        <taxon>Paenibacillaceae</taxon>
        <taxon>Paenibacillus</taxon>
    </lineage>
</organism>
<evidence type="ECO:0000313" key="2">
    <source>
        <dbReference type="Proteomes" id="UP000293142"/>
    </source>
</evidence>
<reference evidence="1 2" key="1">
    <citation type="submission" date="2019-02" db="EMBL/GenBank/DDBJ databases">
        <title>Paenibacillus sp. nov., isolated from surface-sterilized tissue of Thalictrum simplex L.</title>
        <authorList>
            <person name="Tuo L."/>
        </authorList>
    </citation>
    <scope>NUCLEOTIDE SEQUENCE [LARGE SCALE GENOMIC DNA]</scope>
    <source>
        <strain evidence="1 2">N2SHLJ1</strain>
    </source>
</reference>
<keyword evidence="2" id="KW-1185">Reference proteome</keyword>
<dbReference type="AlphaFoldDB" id="A0A4Q9DVT3"/>
<dbReference type="InterPro" id="IPR021109">
    <property type="entry name" value="Peptidase_aspartic_dom_sf"/>
</dbReference>
<gene>
    <name evidence="1" type="ORF">EYB31_06640</name>
</gene>
<evidence type="ECO:0000313" key="1">
    <source>
        <dbReference type="EMBL" id="TBL80099.1"/>
    </source>
</evidence>
<accession>A0A4Q9DVT3</accession>
<comment type="caution">
    <text evidence="1">The sequence shown here is derived from an EMBL/GenBank/DDBJ whole genome shotgun (WGS) entry which is preliminary data.</text>
</comment>